<protein>
    <submittedName>
        <fullName evidence="1">Unnamed protein product</fullName>
    </submittedName>
</protein>
<reference evidence="1" key="1">
    <citation type="submission" date="2023-04" db="EMBL/GenBank/DDBJ databases">
        <title>Candida boidinii NBRC 1967.</title>
        <authorList>
            <person name="Ichikawa N."/>
            <person name="Sato H."/>
            <person name="Tonouchi N."/>
        </authorList>
    </citation>
    <scope>NUCLEOTIDE SEQUENCE</scope>
    <source>
        <strain evidence="1">NBRC 1967</strain>
    </source>
</reference>
<gene>
    <name evidence="1" type="ORF">Cboi01_000628600</name>
</gene>
<keyword evidence="2" id="KW-1185">Reference proteome</keyword>
<evidence type="ECO:0000313" key="2">
    <source>
        <dbReference type="Proteomes" id="UP001165101"/>
    </source>
</evidence>
<proteinExistence type="predicted"/>
<organism evidence="1 2">
    <name type="scientific">Candida boidinii</name>
    <name type="common">Yeast</name>
    <dbReference type="NCBI Taxonomy" id="5477"/>
    <lineage>
        <taxon>Eukaryota</taxon>
        <taxon>Fungi</taxon>
        <taxon>Dikarya</taxon>
        <taxon>Ascomycota</taxon>
        <taxon>Saccharomycotina</taxon>
        <taxon>Pichiomycetes</taxon>
        <taxon>Pichiales</taxon>
        <taxon>Pichiaceae</taxon>
        <taxon>Ogataea</taxon>
        <taxon>Ogataea/Candida clade</taxon>
    </lineage>
</organism>
<sequence>MEFPPNDVKVICEEISKILLERNQSLSVSEGACGGLLSAYLISVPGASKFFDGGRLIYSLKSRLKLSGWKLKDIESYTGPGEAGVVKLARSLKIEFGSTYVLSETGFAGPSTYVELTGKETTENENNKYDESKLGTVYLGVSGPYGERTEVVKTGSSDRSENMQLFAKFGLEFLLRVLKEEGTQKGTKSLQDDDESDDSSDEDHDE</sequence>
<comment type="caution">
    <text evidence="1">The sequence shown here is derived from an EMBL/GenBank/DDBJ whole genome shotgun (WGS) entry which is preliminary data.</text>
</comment>
<accession>A0ACB5U7V9</accession>
<evidence type="ECO:0000313" key="1">
    <source>
        <dbReference type="EMBL" id="GMF03258.1"/>
    </source>
</evidence>
<name>A0ACB5U7V9_CANBO</name>
<dbReference type="Proteomes" id="UP001165101">
    <property type="component" value="Unassembled WGS sequence"/>
</dbReference>
<dbReference type="EMBL" id="BSXV01006042">
    <property type="protein sequence ID" value="GMF03258.1"/>
    <property type="molecule type" value="Genomic_DNA"/>
</dbReference>